<dbReference type="EMBL" id="CADCVG010000084">
    <property type="protein sequence ID" value="CAA9458263.1"/>
    <property type="molecule type" value="Genomic_DNA"/>
</dbReference>
<reference evidence="1" key="1">
    <citation type="submission" date="2020-02" db="EMBL/GenBank/DDBJ databases">
        <authorList>
            <person name="Meier V. D."/>
        </authorList>
    </citation>
    <scope>NUCLEOTIDE SEQUENCE</scope>
    <source>
        <strain evidence="1">AVDCRST_MAG14</strain>
    </source>
</reference>
<organism evidence="1">
    <name type="scientific">uncultured Rubrobacteraceae bacterium</name>
    <dbReference type="NCBI Taxonomy" id="349277"/>
    <lineage>
        <taxon>Bacteria</taxon>
        <taxon>Bacillati</taxon>
        <taxon>Actinomycetota</taxon>
        <taxon>Rubrobacteria</taxon>
        <taxon>Rubrobacterales</taxon>
        <taxon>Rubrobacteraceae</taxon>
        <taxon>environmental samples</taxon>
    </lineage>
</organism>
<evidence type="ECO:0000313" key="1">
    <source>
        <dbReference type="EMBL" id="CAA9458263.1"/>
    </source>
</evidence>
<protein>
    <recommendedName>
        <fullName evidence="2">DUF2993 domain-containing protein</fullName>
    </recommendedName>
</protein>
<accession>A0A6J4R2R6</accession>
<sequence length="228" mass="24792">MKIVRLLAVVAGALLLVVGLFSYLVLSGLIESRLAMNLQAEYGLEEEPSVAVSSNFPPELLLGRMDRIEIQIDSFMQEGIRLQDLRIDLRDVDISVPSLFRGNLEREVRAASLVAEAPEDSINEYLRENDLGLAGGEIDVRQNEAVYRSQDVFFGFPVSIGLDLRVAGPHIIEVVPQEVTLAGLSLPPFLAEPLASGGRTLTVSDLPFEAGLVSVEPQNDALVIRAEG</sequence>
<evidence type="ECO:0008006" key="2">
    <source>
        <dbReference type="Google" id="ProtNLM"/>
    </source>
</evidence>
<dbReference type="Pfam" id="PF11209">
    <property type="entry name" value="LmeA"/>
    <property type="match status" value="1"/>
</dbReference>
<dbReference type="AlphaFoldDB" id="A0A6J4R2R6"/>
<gene>
    <name evidence="1" type="ORF">AVDCRST_MAG14-2001</name>
</gene>
<dbReference type="InterPro" id="IPR021373">
    <property type="entry name" value="DUF2993"/>
</dbReference>
<proteinExistence type="predicted"/>
<name>A0A6J4R2R6_9ACTN</name>